<sequence length="443" mass="50432">MERIYIDSRESDKSSLGHIAANRGHFNMIKLLNKHKLLKGNEVDIAVNSGSLEMIRYLIDAGQTVSKASMDNCARSGNFELLKWFHNNRTEGCSVSALDYAAINNRPEIIEWLFANRSEGCSHIAFDWSARNGNMKIIKLLLEKNKNTGVTFSSRAIDMAAERGHLEIIQFITEHHPAVKCTSDAIDNAAANGDLDLVRYLHEHRTEGFSKSSIYQAARGGHLSVVKYLYENTDITLPASTASDSLRNDNLDVVKYLLTTKRVHGESAYHRDVLSQAARIGSLEMITLILSLKRKVKFSHNVQSGIECAIGRGHFDCFIYLYNYYQDHYPNNSIPTLPTTFIYSGQKIMIEHYMENQHRYGPLSSVDCDPRYIVGYSASNEMIKLYIEKNIITKPKMLDTIPNFEDKFLEFVKEKLESSVSKVQVPRQHVSRRQQKKNRKADL</sequence>
<dbReference type="PANTHER" id="PTHR46586:SF3">
    <property type="entry name" value="ANKYRIN REPEAT-CONTAINING PROTEIN"/>
    <property type="match status" value="1"/>
</dbReference>
<dbReference type="Proteomes" id="UP000001396">
    <property type="component" value="Unassembled WGS sequence"/>
</dbReference>
<comment type="caution">
    <text evidence="2">The sequence shown here is derived from an EMBL/GenBank/DDBJ whole genome shotgun (WGS) entry which is preliminary data.</text>
</comment>
<dbReference type="SUPFAM" id="SSF48403">
    <property type="entry name" value="Ankyrin repeat"/>
    <property type="match status" value="1"/>
</dbReference>
<protein>
    <recommendedName>
        <fullName evidence="4">Ankyrin repeat protein</fullName>
    </recommendedName>
</protein>
<evidence type="ECO:0000313" key="3">
    <source>
        <dbReference type="Proteomes" id="UP000001396"/>
    </source>
</evidence>
<evidence type="ECO:0000313" key="2">
    <source>
        <dbReference type="EMBL" id="EFA81639.1"/>
    </source>
</evidence>
<dbReference type="GeneID" id="31361116"/>
<dbReference type="PANTHER" id="PTHR46586">
    <property type="entry name" value="ANKYRIN REPEAT-CONTAINING PROTEIN"/>
    <property type="match status" value="1"/>
</dbReference>
<evidence type="ECO:0000256" key="1">
    <source>
        <dbReference type="SAM" id="MobiDB-lite"/>
    </source>
</evidence>
<feature type="compositionally biased region" description="Basic residues" evidence="1">
    <location>
        <begin position="429"/>
        <end position="443"/>
    </location>
</feature>
<dbReference type="InParanoid" id="D3BAQ2"/>
<gene>
    <name evidence="2" type="ORF">PPL_05632</name>
</gene>
<accession>D3BAQ2</accession>
<dbReference type="InterPro" id="IPR036770">
    <property type="entry name" value="Ankyrin_rpt-contain_sf"/>
</dbReference>
<feature type="region of interest" description="Disordered" evidence="1">
    <location>
        <begin position="423"/>
        <end position="443"/>
    </location>
</feature>
<reference evidence="2 3" key="1">
    <citation type="journal article" date="2011" name="Genome Res.">
        <title>Phylogeny-wide analysis of social amoeba genomes highlights ancient origins for complex intercellular communication.</title>
        <authorList>
            <person name="Heidel A.J."/>
            <person name="Lawal H.M."/>
            <person name="Felder M."/>
            <person name="Schilde C."/>
            <person name="Helps N.R."/>
            <person name="Tunggal B."/>
            <person name="Rivero F."/>
            <person name="John U."/>
            <person name="Schleicher M."/>
            <person name="Eichinger L."/>
            <person name="Platzer M."/>
            <person name="Noegel A.A."/>
            <person name="Schaap P."/>
            <person name="Gloeckner G."/>
        </authorList>
    </citation>
    <scope>NUCLEOTIDE SEQUENCE [LARGE SCALE GENOMIC DNA]</scope>
    <source>
        <strain evidence="3">ATCC 26659 / Pp 5 / PN500</strain>
    </source>
</reference>
<dbReference type="Pfam" id="PF12796">
    <property type="entry name" value="Ank_2"/>
    <property type="match status" value="1"/>
</dbReference>
<dbReference type="Pfam" id="PF13637">
    <property type="entry name" value="Ank_4"/>
    <property type="match status" value="1"/>
</dbReference>
<organism evidence="2 3">
    <name type="scientific">Heterostelium pallidum (strain ATCC 26659 / Pp 5 / PN500)</name>
    <name type="common">Cellular slime mold</name>
    <name type="synonym">Polysphondylium pallidum</name>
    <dbReference type="NCBI Taxonomy" id="670386"/>
    <lineage>
        <taxon>Eukaryota</taxon>
        <taxon>Amoebozoa</taxon>
        <taxon>Evosea</taxon>
        <taxon>Eumycetozoa</taxon>
        <taxon>Dictyostelia</taxon>
        <taxon>Acytosteliales</taxon>
        <taxon>Acytosteliaceae</taxon>
        <taxon>Heterostelium</taxon>
    </lineage>
</organism>
<keyword evidence="3" id="KW-1185">Reference proteome</keyword>
<dbReference type="InterPro" id="IPR052050">
    <property type="entry name" value="SecEffector_AnkRepeat"/>
</dbReference>
<dbReference type="RefSeq" id="XP_020433756.1">
    <property type="nucleotide sequence ID" value="XM_020576507.1"/>
</dbReference>
<evidence type="ECO:0008006" key="4">
    <source>
        <dbReference type="Google" id="ProtNLM"/>
    </source>
</evidence>
<dbReference type="Gene3D" id="1.25.40.20">
    <property type="entry name" value="Ankyrin repeat-containing domain"/>
    <property type="match status" value="3"/>
</dbReference>
<dbReference type="AlphaFoldDB" id="D3BAQ2"/>
<dbReference type="InterPro" id="IPR002110">
    <property type="entry name" value="Ankyrin_rpt"/>
</dbReference>
<proteinExistence type="predicted"/>
<dbReference type="SMART" id="SM00248">
    <property type="entry name" value="ANK"/>
    <property type="match status" value="5"/>
</dbReference>
<name>D3BAQ2_HETP5</name>
<dbReference type="EMBL" id="ADBJ01000025">
    <property type="protein sequence ID" value="EFA81639.1"/>
    <property type="molecule type" value="Genomic_DNA"/>
</dbReference>